<feature type="binding site" evidence="12">
    <location>
        <position position="561"/>
    </location>
    <ligand>
        <name>Zn(2+)</name>
        <dbReference type="ChEBI" id="CHEBI:29105"/>
        <note>catalytic</note>
    </ligand>
</feature>
<dbReference type="CDD" id="cd09596">
    <property type="entry name" value="M36"/>
    <property type="match status" value="1"/>
</dbReference>
<dbReference type="Pfam" id="PF02128">
    <property type="entry name" value="Peptidase_M36"/>
    <property type="match status" value="1"/>
</dbReference>
<evidence type="ECO:0000256" key="4">
    <source>
        <dbReference type="ARBA" id="ARBA00022670"/>
    </source>
</evidence>
<name>A0A8H3GHU5_9AGAM</name>
<dbReference type="InterPro" id="IPR011096">
    <property type="entry name" value="FTP_domain"/>
</dbReference>
<evidence type="ECO:0000256" key="12">
    <source>
        <dbReference type="PIRSR" id="PIRSR601842-2"/>
    </source>
</evidence>
<evidence type="ECO:0000256" key="8">
    <source>
        <dbReference type="ARBA" id="ARBA00022833"/>
    </source>
</evidence>
<keyword evidence="5 12" id="KW-0479">Metal-binding</keyword>
<evidence type="ECO:0000256" key="10">
    <source>
        <dbReference type="ARBA" id="ARBA00023145"/>
    </source>
</evidence>
<dbReference type="PANTHER" id="PTHR33478:SF1">
    <property type="entry name" value="EXTRACELLULAR METALLOPROTEINASE MEP"/>
    <property type="match status" value="1"/>
</dbReference>
<dbReference type="AlphaFoldDB" id="A0A8H3GHU5"/>
<comment type="cofactor">
    <cofactor evidence="12">
        <name>Zn(2+)</name>
        <dbReference type="ChEBI" id="CHEBI:29105"/>
    </cofactor>
    <text evidence="12">Binds 1 zinc ion per subunit.</text>
</comment>
<protein>
    <recommendedName>
        <fullName evidence="13">Extracellular metalloproteinase</fullName>
        <ecNumber evidence="13">3.4.24.-</ecNumber>
    </recommendedName>
    <alternativeName>
        <fullName evidence="13">Fungalysin</fullName>
    </alternativeName>
</protein>
<evidence type="ECO:0000256" key="11">
    <source>
        <dbReference type="PIRSR" id="PIRSR601842-1"/>
    </source>
</evidence>
<dbReference type="Proteomes" id="UP000663843">
    <property type="component" value="Unassembled WGS sequence"/>
</dbReference>
<evidence type="ECO:0000256" key="3">
    <source>
        <dbReference type="ARBA" id="ARBA00022525"/>
    </source>
</evidence>
<dbReference type="EC" id="3.4.24.-" evidence="13"/>
<reference evidence="15" key="1">
    <citation type="submission" date="2021-01" db="EMBL/GenBank/DDBJ databases">
        <authorList>
            <person name="Kaushik A."/>
        </authorList>
    </citation>
    <scope>NUCLEOTIDE SEQUENCE</scope>
    <source>
        <strain evidence="15">AG2-2IIIB</strain>
    </source>
</reference>
<dbReference type="GO" id="GO:0008270">
    <property type="term" value="F:zinc ion binding"/>
    <property type="evidence" value="ECO:0007669"/>
    <property type="project" value="InterPro"/>
</dbReference>
<sequence length="795" mass="89432">MRLLRVLLRFSFTLILLVPVTSYSPRKSLKFGPHNPNAQYFTQLSPTVKSITSDDPFEVAKSFLLSHNVSDYFIRSDSYVDRNTGVAHVYIRQIFDGMEVSNGDINLNIRDGYILSYGDSFYRGPPPTSASGHHPLTTHNSYCSHFEENKLTLADNEAQVTLAYSFNVANHFFLDHCTRPLAASLSVTTAKIEPNLHDPRWAALHFMLLAHPEMDVVDDLTRNFDTHLHRMSVTFQHAAADPDGRSTSLGGVILNLPGAINPVEFRQVYFQIRTEQNQTGLHIVWRMEVEMLDNWYEAYVSASDPKSVLSVVDWVSDSRWPQLEAKLESNEIELNGNASLAPQSGSYKVWKWGTNDPGSGNRSIEKAWYDRIASPLDWHTISRAKNPDNSPDWIGRHDSQYDNQTYLHFTSTWGNNVFAQENWGRRGHKDWVHKYRPDAGHGRNFVYDYCHESGLGHTPDCSSQDYVNVSVTQLFYTVNMVHDLYYRYGFDEVSGNFQQDNYGRGGRDNDAVIAFAQDGGGSNNARFTTPPDGKHGRCHMYLWDYLSPARDSDFDAGTLIHELTHGLSNRLTGGPANSGCLVFGESGGLGEGWGDFLATTIRSTQYGGHGDFAIGDWVSGDIRGVRYYLYSTNRTVNPQTYATMNRLRYWGEHEIGEIWAEALWIVMQRLIRKHGFSSTLFPPQPLADGSVPTGDFYRPQAVGKPLVPRHGNTLMVQLVILAMKLQPCRPLFFDARDAIIEADRVLTGGENFCELWVGFSLSGLGMDASLRDADPWGDGVRKDGLKVPTECSLAD</sequence>
<comment type="similarity">
    <text evidence="2 13">Belongs to the peptidase M36 family.</text>
</comment>
<gene>
    <name evidence="15" type="ORF">RDB_LOCUS90302</name>
</gene>
<comment type="caution">
    <text evidence="15">The sequence shown here is derived from an EMBL/GenBank/DDBJ whole genome shotgun (WGS) entry which is preliminary data.</text>
</comment>
<evidence type="ECO:0000256" key="9">
    <source>
        <dbReference type="ARBA" id="ARBA00023049"/>
    </source>
</evidence>
<evidence type="ECO:0000256" key="13">
    <source>
        <dbReference type="RuleBase" id="RU364017"/>
    </source>
</evidence>
<accession>A0A8H3GHU5</accession>
<feature type="binding site" evidence="12">
    <location>
        <position position="591"/>
    </location>
    <ligand>
        <name>Zn(2+)</name>
        <dbReference type="ChEBI" id="CHEBI:29105"/>
        <note>catalytic</note>
    </ligand>
</feature>
<dbReference type="InterPro" id="IPR001842">
    <property type="entry name" value="Peptidase_M36"/>
</dbReference>
<comment type="subcellular location">
    <subcellularLocation>
        <location evidence="1 13">Secreted</location>
    </subcellularLocation>
</comment>
<dbReference type="GO" id="GO:0006508">
    <property type="term" value="P:proteolysis"/>
    <property type="evidence" value="ECO:0007669"/>
    <property type="project" value="UniProtKB-KW"/>
</dbReference>
<evidence type="ECO:0000256" key="2">
    <source>
        <dbReference type="ARBA" id="ARBA00006006"/>
    </source>
</evidence>
<keyword evidence="6 13" id="KW-0732">Signal</keyword>
<dbReference type="PANTHER" id="PTHR33478">
    <property type="entry name" value="EXTRACELLULAR METALLOPROTEINASE MEP"/>
    <property type="match status" value="1"/>
</dbReference>
<evidence type="ECO:0000259" key="14">
    <source>
        <dbReference type="Pfam" id="PF07504"/>
    </source>
</evidence>
<feature type="domain" description="FTP" evidence="14">
    <location>
        <begin position="73"/>
        <end position="121"/>
    </location>
</feature>
<dbReference type="Pfam" id="PF07504">
    <property type="entry name" value="FTP"/>
    <property type="match status" value="1"/>
</dbReference>
<dbReference type="GO" id="GO:0005615">
    <property type="term" value="C:extracellular space"/>
    <property type="evidence" value="ECO:0007669"/>
    <property type="project" value="InterPro"/>
</dbReference>
<keyword evidence="7 13" id="KW-0378">Hydrolase</keyword>
<dbReference type="SUPFAM" id="SSF55486">
    <property type="entry name" value="Metalloproteases ('zincins'), catalytic domain"/>
    <property type="match status" value="1"/>
</dbReference>
<evidence type="ECO:0000313" key="16">
    <source>
        <dbReference type="Proteomes" id="UP000663843"/>
    </source>
</evidence>
<feature type="binding site" evidence="12">
    <location>
        <position position="565"/>
    </location>
    <ligand>
        <name>Zn(2+)</name>
        <dbReference type="ChEBI" id="CHEBI:29105"/>
        <note>catalytic</note>
    </ligand>
</feature>
<feature type="signal peptide" evidence="13">
    <location>
        <begin position="1"/>
        <end position="22"/>
    </location>
</feature>
<dbReference type="InterPro" id="IPR027268">
    <property type="entry name" value="Peptidase_M4/M1_CTD_sf"/>
</dbReference>
<feature type="binding site" evidence="12">
    <location>
        <position position="317"/>
    </location>
    <ligand>
        <name>Zn(2+)</name>
        <dbReference type="ChEBI" id="CHEBI:29105"/>
        <note>catalytic</note>
    </ligand>
</feature>
<dbReference type="EMBL" id="CAJMWT010002797">
    <property type="protein sequence ID" value="CAE6454825.1"/>
    <property type="molecule type" value="Genomic_DNA"/>
</dbReference>
<proteinExistence type="inferred from homology"/>
<keyword evidence="3 13" id="KW-0964">Secreted</keyword>
<organism evidence="15 16">
    <name type="scientific">Rhizoctonia solani</name>
    <dbReference type="NCBI Taxonomy" id="456999"/>
    <lineage>
        <taxon>Eukaryota</taxon>
        <taxon>Fungi</taxon>
        <taxon>Dikarya</taxon>
        <taxon>Basidiomycota</taxon>
        <taxon>Agaricomycotina</taxon>
        <taxon>Agaricomycetes</taxon>
        <taxon>Cantharellales</taxon>
        <taxon>Ceratobasidiaceae</taxon>
        <taxon>Rhizoctonia</taxon>
    </lineage>
</organism>
<evidence type="ECO:0000256" key="5">
    <source>
        <dbReference type="ARBA" id="ARBA00022723"/>
    </source>
</evidence>
<evidence type="ECO:0000256" key="1">
    <source>
        <dbReference type="ARBA" id="ARBA00004613"/>
    </source>
</evidence>
<feature type="active site" evidence="11">
    <location>
        <position position="562"/>
    </location>
</feature>
<feature type="chain" id="PRO_5034285858" description="Extracellular metalloproteinase" evidence="13">
    <location>
        <begin position="23"/>
        <end position="795"/>
    </location>
</feature>
<dbReference type="Gene3D" id="3.10.170.10">
    <property type="match status" value="1"/>
</dbReference>
<keyword evidence="8 12" id="KW-0862">Zinc</keyword>
<keyword evidence="10 13" id="KW-0865">Zymogen</keyword>
<dbReference type="Gene3D" id="1.10.390.10">
    <property type="entry name" value="Neutral Protease Domain 2"/>
    <property type="match status" value="1"/>
</dbReference>
<evidence type="ECO:0000313" key="15">
    <source>
        <dbReference type="EMBL" id="CAE6454825.1"/>
    </source>
</evidence>
<dbReference type="GO" id="GO:0004222">
    <property type="term" value="F:metalloendopeptidase activity"/>
    <property type="evidence" value="ECO:0007669"/>
    <property type="project" value="InterPro"/>
</dbReference>
<dbReference type="InterPro" id="IPR050371">
    <property type="entry name" value="Fungal_virulence_M36"/>
</dbReference>
<evidence type="ECO:0000256" key="7">
    <source>
        <dbReference type="ARBA" id="ARBA00022801"/>
    </source>
</evidence>
<keyword evidence="9 13" id="KW-0482">Metalloprotease</keyword>
<evidence type="ECO:0000256" key="6">
    <source>
        <dbReference type="ARBA" id="ARBA00022729"/>
    </source>
</evidence>
<keyword evidence="4 13" id="KW-0645">Protease</keyword>